<dbReference type="EMBL" id="JAKOGI010000470">
    <property type="protein sequence ID" value="KAJ8434555.1"/>
    <property type="molecule type" value="Genomic_DNA"/>
</dbReference>
<accession>A0A9Q1K0K6</accession>
<dbReference type="Proteomes" id="UP001153076">
    <property type="component" value="Unassembled WGS sequence"/>
</dbReference>
<proteinExistence type="predicted"/>
<evidence type="ECO:0000313" key="2">
    <source>
        <dbReference type="Proteomes" id="UP001153076"/>
    </source>
</evidence>
<organism evidence="1 2">
    <name type="scientific">Carnegiea gigantea</name>
    <dbReference type="NCBI Taxonomy" id="171969"/>
    <lineage>
        <taxon>Eukaryota</taxon>
        <taxon>Viridiplantae</taxon>
        <taxon>Streptophyta</taxon>
        <taxon>Embryophyta</taxon>
        <taxon>Tracheophyta</taxon>
        <taxon>Spermatophyta</taxon>
        <taxon>Magnoliopsida</taxon>
        <taxon>eudicotyledons</taxon>
        <taxon>Gunneridae</taxon>
        <taxon>Pentapetalae</taxon>
        <taxon>Caryophyllales</taxon>
        <taxon>Cactineae</taxon>
        <taxon>Cactaceae</taxon>
        <taxon>Cactoideae</taxon>
        <taxon>Echinocereeae</taxon>
        <taxon>Carnegiea</taxon>
    </lineage>
</organism>
<name>A0A9Q1K0K6_9CARY</name>
<dbReference type="PANTHER" id="PTHR33240">
    <property type="entry name" value="OS08G0508500 PROTEIN"/>
    <property type="match status" value="1"/>
</dbReference>
<dbReference type="PANTHER" id="PTHR33240:SF8">
    <property type="entry name" value="OS03G0439900 PROTEIN"/>
    <property type="match status" value="1"/>
</dbReference>
<reference evidence="1" key="1">
    <citation type="submission" date="2022-04" db="EMBL/GenBank/DDBJ databases">
        <title>Carnegiea gigantea Genome sequencing and assembly v2.</title>
        <authorList>
            <person name="Copetti D."/>
            <person name="Sanderson M.J."/>
            <person name="Burquez A."/>
            <person name="Wojciechowski M.F."/>
        </authorList>
    </citation>
    <scope>NUCLEOTIDE SEQUENCE</scope>
    <source>
        <strain evidence="1">SGP5-SGP5p</strain>
        <tissue evidence="1">Aerial part</tissue>
    </source>
</reference>
<dbReference type="AlphaFoldDB" id="A0A9Q1K0K6"/>
<gene>
    <name evidence="1" type="ORF">Cgig2_001187</name>
</gene>
<dbReference type="OrthoDB" id="1740536at2759"/>
<keyword evidence="2" id="KW-1185">Reference proteome</keyword>
<sequence>MEQLGEMLRQVQKVMIRGVCEKMKAIERQPEPIWRFEYEPMPGYTPPYQQTRSRHPQRNPNALQGRDAKRIFKAKQALRKAQINVAISCSISTPYASKSLGAEWYEEQEKSSRLLTRKQEAPRKEFFYRLGPTLTGTRNILKEIKGNPMLRRPRPIETPEKFKNKNKYCEYHEDYWHTTSECRELKRALHEGVSGDHNHRDPEGKKDNDADCNTKIIATIIGGIDDRKLNAEYRKTQIWKPSYGNQRVRTAHGTNHDKWSGGHTSLANPHNEDLVIQLKIATAMVRRILVDIESSVDIIALECLKKLQYNEKDLETVELWGSGDKPLSHNDLSDSATMKPSRRAFDSGAAMSSIVPRWPFPFGYNEAK</sequence>
<protein>
    <submittedName>
        <fullName evidence="1">Uncharacterized protein</fullName>
    </submittedName>
</protein>
<evidence type="ECO:0000313" key="1">
    <source>
        <dbReference type="EMBL" id="KAJ8434555.1"/>
    </source>
</evidence>
<comment type="caution">
    <text evidence="1">The sequence shown here is derived from an EMBL/GenBank/DDBJ whole genome shotgun (WGS) entry which is preliminary data.</text>
</comment>